<dbReference type="EMBL" id="CAJVCH010558506">
    <property type="protein sequence ID" value="CAG7831017.1"/>
    <property type="molecule type" value="Genomic_DNA"/>
</dbReference>
<comment type="caution">
    <text evidence="2">The sequence shown here is derived from an EMBL/GenBank/DDBJ whole genome shotgun (WGS) entry which is preliminary data.</text>
</comment>
<accession>A0A8J2L9L4</accession>
<dbReference type="Proteomes" id="UP000708208">
    <property type="component" value="Unassembled WGS sequence"/>
</dbReference>
<name>A0A8J2L9L4_9HEXA</name>
<feature type="compositionally biased region" description="Basic and acidic residues" evidence="1">
    <location>
        <begin position="255"/>
        <end position="281"/>
    </location>
</feature>
<evidence type="ECO:0000313" key="3">
    <source>
        <dbReference type="Proteomes" id="UP000708208"/>
    </source>
</evidence>
<evidence type="ECO:0000313" key="2">
    <source>
        <dbReference type="EMBL" id="CAG7831017.1"/>
    </source>
</evidence>
<protein>
    <submittedName>
        <fullName evidence="2">Uncharacterized protein</fullName>
    </submittedName>
</protein>
<dbReference type="AlphaFoldDB" id="A0A8J2L9L4"/>
<organism evidence="2 3">
    <name type="scientific">Allacma fusca</name>
    <dbReference type="NCBI Taxonomy" id="39272"/>
    <lineage>
        <taxon>Eukaryota</taxon>
        <taxon>Metazoa</taxon>
        <taxon>Ecdysozoa</taxon>
        <taxon>Arthropoda</taxon>
        <taxon>Hexapoda</taxon>
        <taxon>Collembola</taxon>
        <taxon>Symphypleona</taxon>
        <taxon>Sminthuridae</taxon>
        <taxon>Allacma</taxon>
    </lineage>
</organism>
<feature type="region of interest" description="Disordered" evidence="1">
    <location>
        <begin position="179"/>
        <end position="281"/>
    </location>
</feature>
<feature type="compositionally biased region" description="Basic and acidic residues" evidence="1">
    <location>
        <begin position="71"/>
        <end position="80"/>
    </location>
</feature>
<feature type="region of interest" description="Disordered" evidence="1">
    <location>
        <begin position="55"/>
        <end position="80"/>
    </location>
</feature>
<reference evidence="2" key="1">
    <citation type="submission" date="2021-06" db="EMBL/GenBank/DDBJ databases">
        <authorList>
            <person name="Hodson N. C."/>
            <person name="Mongue J. A."/>
            <person name="Jaron S. K."/>
        </authorList>
    </citation>
    <scope>NUCLEOTIDE SEQUENCE</scope>
</reference>
<feature type="region of interest" description="Disordered" evidence="1">
    <location>
        <begin position="117"/>
        <end position="140"/>
    </location>
</feature>
<keyword evidence="3" id="KW-1185">Reference proteome</keyword>
<sequence length="281" mass="32071">MDKCNWPFGPITCRYDRTEFTRRRGLMHVHGALRIDGAPKYLAQECMVNVKWDAKSRKKAGPPGQQTINRAHQEPHPQSRETVDQVEEQVILAGGHDSGEYGFSKIRFLASNSTALLHSATSTPPPPTQSATSHRPSPVPRKVVLDRASSQVESGRAFTSLFTKPIKAPWMAAPRRPNPHHLHENPQAFFFTPVSGRRVPRKKPRMEQPDETSSDLETFQVQRRREQVSASKRRSRADPTRKSAEQALNTSCRRQARERERMFILEQPDDKANETIFDRFT</sequence>
<evidence type="ECO:0000256" key="1">
    <source>
        <dbReference type="SAM" id="MobiDB-lite"/>
    </source>
</evidence>
<gene>
    <name evidence="2" type="ORF">AFUS01_LOCUS40781</name>
</gene>
<proteinExistence type="predicted"/>